<dbReference type="AlphaFoldDB" id="A0A7K1GP59"/>
<accession>A0A7K1GP59</accession>
<sequence length="163" mass="18740">MRKFKSILYLLFFSLLFASCSNDDLPYSVPGPSTELPETPEPVEKDILVAKWTVNGLFLNDMDLQLNDCEKTATIDFKEDGTLEEHIVEFDCKVREGEFLGTWKKVADNNYEIRTSVESSNAYFNDAEFFEMTVVNEQTIRLSQELQNEGENAYVLTLELVKK</sequence>
<dbReference type="OrthoDB" id="1448083at2"/>
<dbReference type="EMBL" id="WMJY01000036">
    <property type="protein sequence ID" value="MTH30682.1"/>
    <property type="molecule type" value="Genomic_DNA"/>
</dbReference>
<name>A0A7K1GP59_9FLAO</name>
<evidence type="ECO:0000313" key="2">
    <source>
        <dbReference type="EMBL" id="MTH30682.1"/>
    </source>
</evidence>
<dbReference type="RefSeq" id="WP_155036662.1">
    <property type="nucleotide sequence ID" value="NZ_JAYMMG010000036.1"/>
</dbReference>
<gene>
    <name evidence="2" type="ORF">GJV77_12370</name>
</gene>
<feature type="signal peptide" evidence="1">
    <location>
        <begin position="1"/>
        <end position="18"/>
    </location>
</feature>
<protein>
    <recommendedName>
        <fullName evidence="4">Lipocalin-like domain-containing protein</fullName>
    </recommendedName>
</protein>
<evidence type="ECO:0000256" key="1">
    <source>
        <dbReference type="SAM" id="SignalP"/>
    </source>
</evidence>
<feature type="chain" id="PRO_5029598534" description="Lipocalin-like domain-containing protein" evidence="1">
    <location>
        <begin position="19"/>
        <end position="163"/>
    </location>
</feature>
<evidence type="ECO:0008006" key="4">
    <source>
        <dbReference type="Google" id="ProtNLM"/>
    </source>
</evidence>
<reference evidence="2 3" key="1">
    <citation type="journal article" date="2006" name="Int. J. Syst. Evol. Microbiol.">
        <title>Myroides pelagicus sp. nov., isolated from seawater in Thailand.</title>
        <authorList>
            <person name="Yoon J."/>
            <person name="Maneerat S."/>
            <person name="Kawai F."/>
            <person name="Yokota A."/>
        </authorList>
    </citation>
    <scope>NUCLEOTIDE SEQUENCE [LARGE SCALE GENOMIC DNA]</scope>
    <source>
        <strain evidence="2 3">SM1T</strain>
    </source>
</reference>
<organism evidence="2 3">
    <name type="scientific">Myroides pelagicus</name>
    <dbReference type="NCBI Taxonomy" id="270914"/>
    <lineage>
        <taxon>Bacteria</taxon>
        <taxon>Pseudomonadati</taxon>
        <taxon>Bacteroidota</taxon>
        <taxon>Flavobacteriia</taxon>
        <taxon>Flavobacteriales</taxon>
        <taxon>Flavobacteriaceae</taxon>
        <taxon>Myroides</taxon>
    </lineage>
</organism>
<dbReference type="PROSITE" id="PS51257">
    <property type="entry name" value="PROKAR_LIPOPROTEIN"/>
    <property type="match status" value="1"/>
</dbReference>
<proteinExistence type="predicted"/>
<keyword evidence="1" id="KW-0732">Signal</keyword>
<evidence type="ECO:0000313" key="3">
    <source>
        <dbReference type="Proteomes" id="UP000488936"/>
    </source>
</evidence>
<comment type="caution">
    <text evidence="2">The sequence shown here is derived from an EMBL/GenBank/DDBJ whole genome shotgun (WGS) entry which is preliminary data.</text>
</comment>
<keyword evidence="3" id="KW-1185">Reference proteome</keyword>
<dbReference type="Proteomes" id="UP000488936">
    <property type="component" value="Unassembled WGS sequence"/>
</dbReference>